<evidence type="ECO:0000256" key="2">
    <source>
        <dbReference type="SAM" id="Phobius"/>
    </source>
</evidence>
<evidence type="ECO:0000256" key="1">
    <source>
        <dbReference type="SAM" id="MobiDB-lite"/>
    </source>
</evidence>
<keyword evidence="2" id="KW-0472">Membrane</keyword>
<accession>A0A1I5ICH6</accession>
<dbReference type="RefSeq" id="WP_091688331.1">
    <property type="nucleotide sequence ID" value="NZ_BAABFM010000015.1"/>
</dbReference>
<dbReference type="Proteomes" id="UP000198806">
    <property type="component" value="Unassembled WGS sequence"/>
</dbReference>
<feature type="compositionally biased region" description="Acidic residues" evidence="1">
    <location>
        <begin position="105"/>
        <end position="115"/>
    </location>
</feature>
<reference evidence="3 4" key="1">
    <citation type="submission" date="2016-10" db="EMBL/GenBank/DDBJ databases">
        <authorList>
            <person name="de Groot N.N."/>
        </authorList>
    </citation>
    <scope>NUCLEOTIDE SEQUENCE [LARGE SCALE GENOMIC DNA]</scope>
    <source>
        <strain evidence="3 4">DSM 1283</strain>
    </source>
</reference>
<keyword evidence="2" id="KW-0812">Transmembrane</keyword>
<feature type="region of interest" description="Disordered" evidence="1">
    <location>
        <begin position="98"/>
        <end position="118"/>
    </location>
</feature>
<protein>
    <submittedName>
        <fullName evidence="3">Uncharacterized protein</fullName>
    </submittedName>
</protein>
<gene>
    <name evidence="3" type="ORF">SAMN04489757_14223</name>
</gene>
<evidence type="ECO:0000313" key="4">
    <source>
        <dbReference type="Proteomes" id="UP000198806"/>
    </source>
</evidence>
<keyword evidence="4" id="KW-1185">Reference proteome</keyword>
<evidence type="ECO:0000313" key="3">
    <source>
        <dbReference type="EMBL" id="SFO57916.1"/>
    </source>
</evidence>
<name>A0A1I5ICH6_9FIRM</name>
<proteinExistence type="predicted"/>
<keyword evidence="2" id="KW-1133">Transmembrane helix</keyword>
<organism evidence="3 4">
    <name type="scientific">Anaerocolumna aminovalerica</name>
    <dbReference type="NCBI Taxonomy" id="1527"/>
    <lineage>
        <taxon>Bacteria</taxon>
        <taxon>Bacillati</taxon>
        <taxon>Bacillota</taxon>
        <taxon>Clostridia</taxon>
        <taxon>Lachnospirales</taxon>
        <taxon>Lachnospiraceae</taxon>
        <taxon>Anaerocolumna</taxon>
    </lineage>
</organism>
<dbReference type="AlphaFoldDB" id="A0A1I5ICH6"/>
<dbReference type="STRING" id="1527.SAMN04489757_14223"/>
<feature type="transmembrane region" description="Helical" evidence="2">
    <location>
        <begin position="141"/>
        <end position="160"/>
    </location>
</feature>
<dbReference type="EMBL" id="FOWD01000042">
    <property type="protein sequence ID" value="SFO57916.1"/>
    <property type="molecule type" value="Genomic_DNA"/>
</dbReference>
<sequence>MNEVLLINMIGQLDPELLQDNYMEKDMKKGILSFLGKLLKKIAKQQYGSSFLQKYSNKNECEKLIEQDKTESDNNKEEGENIYGNDIVEHSSKHITDNGKSNYYSEDDDNIENEDKETYDPDTRGLSIGIFKKNIRNLTKVLSGIAATFVVILSIIIILIKRHKSGIKLLKKSIQVIY</sequence>